<keyword evidence="3" id="KW-1185">Reference proteome</keyword>
<name>A0A1H2M4M6_9PSED</name>
<dbReference type="AlphaFoldDB" id="A0A1H2M4M6"/>
<organism evidence="2 3">
    <name type="scientific">Pseudomonas mucidolens</name>
    <dbReference type="NCBI Taxonomy" id="46679"/>
    <lineage>
        <taxon>Bacteria</taxon>
        <taxon>Pseudomonadati</taxon>
        <taxon>Pseudomonadota</taxon>
        <taxon>Gammaproteobacteria</taxon>
        <taxon>Pseudomonadales</taxon>
        <taxon>Pseudomonadaceae</taxon>
        <taxon>Pseudomonas</taxon>
    </lineage>
</organism>
<dbReference type="RefSeq" id="WP_084380601.1">
    <property type="nucleotide sequence ID" value="NZ_LS483433.1"/>
</dbReference>
<feature type="domain" description="Phage tail assembly chaperone-like" evidence="1">
    <location>
        <begin position="60"/>
        <end position="125"/>
    </location>
</feature>
<dbReference type="Pfam" id="PF16778">
    <property type="entry name" value="Phage_tail_APC"/>
    <property type="match status" value="1"/>
</dbReference>
<dbReference type="InterPro" id="IPR031893">
    <property type="entry name" value="Phage_tail_APC"/>
</dbReference>
<gene>
    <name evidence="2" type="ORF">SAMN05216202_0989</name>
</gene>
<accession>A0A1H2M4M6</accession>
<dbReference type="Proteomes" id="UP000198600">
    <property type="component" value="Chromosome I"/>
</dbReference>
<proteinExistence type="predicted"/>
<protein>
    <submittedName>
        <fullName evidence="2">Phage tail assembly chaperone protein</fullName>
    </submittedName>
</protein>
<dbReference type="EMBL" id="LT629802">
    <property type="protein sequence ID" value="SDU87955.1"/>
    <property type="molecule type" value="Genomic_DNA"/>
</dbReference>
<evidence type="ECO:0000259" key="1">
    <source>
        <dbReference type="Pfam" id="PF16778"/>
    </source>
</evidence>
<dbReference type="STRING" id="46679.SAMN05216202_0989"/>
<sequence>MWARIENGTAVELTDIDPTDRFHPELVWQACPVETQPGWTVVEGALTPPPEDTSDQQAGAERQWRDLELAGTEWLVLRHRDEQDLELTPTLAPELFTELLSYRQALREWPQTTTFPDAEFRPVAPPWIAEQTQ</sequence>
<evidence type="ECO:0000313" key="3">
    <source>
        <dbReference type="Proteomes" id="UP000198600"/>
    </source>
</evidence>
<dbReference type="OrthoDB" id="6465464at2"/>
<reference evidence="3" key="1">
    <citation type="submission" date="2016-10" db="EMBL/GenBank/DDBJ databases">
        <authorList>
            <person name="Varghese N."/>
            <person name="Submissions S."/>
        </authorList>
    </citation>
    <scope>NUCLEOTIDE SEQUENCE [LARGE SCALE GENOMIC DNA]</scope>
    <source>
        <strain evidence="3">LMG 2223</strain>
    </source>
</reference>
<evidence type="ECO:0000313" key="2">
    <source>
        <dbReference type="EMBL" id="SDU87955.1"/>
    </source>
</evidence>